<dbReference type="GO" id="GO:0050151">
    <property type="term" value="F:oleate hydratase activity"/>
    <property type="evidence" value="ECO:0007669"/>
    <property type="project" value="InterPro"/>
</dbReference>
<dbReference type="RefSeq" id="WP_094693054.1">
    <property type="nucleotide sequence ID" value="NZ_JBDNSG010000001.1"/>
</dbReference>
<evidence type="ECO:0000313" key="1">
    <source>
        <dbReference type="EMBL" id="OZG66762.1"/>
    </source>
</evidence>
<dbReference type="PANTHER" id="PTHR37417">
    <property type="entry name" value="67 KDA MYOSIN-CROSS-REACTIVE ANTIGEN FAMILY PROTEIN (AFU_ORTHOLOGUE AFUA_5G09970)"/>
    <property type="match status" value="1"/>
</dbReference>
<dbReference type="OrthoDB" id="4540221at2"/>
<dbReference type="Gene3D" id="3.50.50.60">
    <property type="entry name" value="FAD/NAD(P)-binding domain"/>
    <property type="match status" value="3"/>
</dbReference>
<keyword evidence="1" id="KW-0413">Isomerase</keyword>
<dbReference type="Proteomes" id="UP000216451">
    <property type="component" value="Unassembled WGS sequence"/>
</dbReference>
<gene>
    <name evidence="1" type="ORF">BAQU_0834</name>
</gene>
<dbReference type="AlphaFoldDB" id="A0A261G5S4"/>
<proteinExistence type="predicted"/>
<dbReference type="Pfam" id="PF06100">
    <property type="entry name" value="MCRA"/>
    <property type="match status" value="1"/>
</dbReference>
<organism evidence="1 2">
    <name type="scientific">Bifidobacterium aquikefiri</name>
    <dbReference type="NCBI Taxonomy" id="1653207"/>
    <lineage>
        <taxon>Bacteria</taxon>
        <taxon>Bacillati</taxon>
        <taxon>Actinomycetota</taxon>
        <taxon>Actinomycetes</taxon>
        <taxon>Bifidobacteriales</taxon>
        <taxon>Bifidobacteriaceae</taxon>
        <taxon>Bifidobacterium</taxon>
    </lineage>
</organism>
<dbReference type="InterPro" id="IPR010354">
    <property type="entry name" value="Oleate_hydratase"/>
</dbReference>
<keyword evidence="2" id="KW-1185">Reference proteome</keyword>
<dbReference type="NCBIfam" id="NF010584">
    <property type="entry name" value="PRK13977.1"/>
    <property type="match status" value="1"/>
</dbReference>
<sequence length="565" mass="64545">MAKAYMIGAGIGNLSAAVYLIRDGHWDGSNITIMGLEKHGANDGNTVQEFENEFVVANINNARGYINRGGRMLNEETYENLWDIFRSIPSLNAPGRSVTEEILEFDHAHPTHDVGRLIDSLNGVRNNGDNNDYSHMQFNTLDRLLLTKLMMIPESQERSLNDVSIEQWFSSSPHIFTTNFWYMWETTFAFKRNSSAMELRRYMNRMILEFSRINTLSGVTRTPYNQYESLIMPLRAWLEDQGVHFVNNRMVTDFEFKDTRLRDEIVVTALRYRDVDQTVAEAGTQAAEGKIDIEPEDLVFDTNGSITDSTSLGDLDTPVVEDMSYAPSAALWKQAAEHFYDLGHPDKFFGDRSQSEWTSFTVTTNTHMLITDISQITQQHPGNALNTFIDSPELLSLVVHHQPHYKFQKENEGVLWGYALYPRAVGRYVHKPFIEMTGREMLEETLGFLAAADSRTEGIADHHDEILDSIVNVVPAHMPYASALFNQRSVGDRPLVVPRHSHNLAFVSEFAEMPFDMVFTEQYSIRCAQVAVYRFLGIPVSKLTPLHHYEKDPRVLFNAARTMFR</sequence>
<accession>A0A261G5S4</accession>
<protein>
    <submittedName>
        <fullName evidence="1">Isomerase</fullName>
    </submittedName>
</protein>
<reference evidence="1 2" key="1">
    <citation type="journal article" date="2017" name="BMC Genomics">
        <title>Comparative genomic and phylogenomic analyses of the Bifidobacteriaceae family.</title>
        <authorList>
            <person name="Lugli G.A."/>
            <person name="Milani C."/>
            <person name="Turroni F."/>
            <person name="Duranti S."/>
            <person name="Mancabelli L."/>
            <person name="Mangifesta M."/>
            <person name="Ferrario C."/>
            <person name="Modesto M."/>
            <person name="Mattarelli P."/>
            <person name="Jiri K."/>
            <person name="van Sinderen D."/>
            <person name="Ventura M."/>
        </authorList>
    </citation>
    <scope>NUCLEOTIDE SEQUENCE [LARGE SCALE GENOMIC DNA]</scope>
    <source>
        <strain evidence="1 2">LMG 28769</strain>
    </source>
</reference>
<dbReference type="GO" id="GO:0071949">
    <property type="term" value="F:FAD binding"/>
    <property type="evidence" value="ECO:0007669"/>
    <property type="project" value="InterPro"/>
</dbReference>
<dbReference type="GO" id="GO:0006631">
    <property type="term" value="P:fatty acid metabolic process"/>
    <property type="evidence" value="ECO:0007669"/>
    <property type="project" value="InterPro"/>
</dbReference>
<dbReference type="InterPro" id="IPR036188">
    <property type="entry name" value="FAD/NAD-bd_sf"/>
</dbReference>
<evidence type="ECO:0000313" key="2">
    <source>
        <dbReference type="Proteomes" id="UP000216451"/>
    </source>
</evidence>
<dbReference type="SUPFAM" id="SSF51905">
    <property type="entry name" value="FAD/NAD(P)-binding domain"/>
    <property type="match status" value="1"/>
</dbReference>
<comment type="caution">
    <text evidence="1">The sequence shown here is derived from an EMBL/GenBank/DDBJ whole genome shotgun (WGS) entry which is preliminary data.</text>
</comment>
<dbReference type="GO" id="GO:0016853">
    <property type="term" value="F:isomerase activity"/>
    <property type="evidence" value="ECO:0007669"/>
    <property type="project" value="UniProtKB-KW"/>
</dbReference>
<name>A0A261G5S4_9BIFI</name>
<dbReference type="PANTHER" id="PTHR37417:SF2">
    <property type="entry name" value="67 KDA MYOSIN-CROSS-REACTIVE ANTIGEN FAMILY PROTEIN (AFU_ORTHOLOGUE AFUA_5G09970)"/>
    <property type="match status" value="1"/>
</dbReference>
<dbReference type="EMBL" id="MWXA01000005">
    <property type="protein sequence ID" value="OZG66762.1"/>
    <property type="molecule type" value="Genomic_DNA"/>
</dbReference>
<dbReference type="GeneID" id="98295501"/>